<keyword evidence="3 6" id="KW-0812">Transmembrane</keyword>
<dbReference type="GO" id="GO:0005886">
    <property type="term" value="C:plasma membrane"/>
    <property type="evidence" value="ECO:0007669"/>
    <property type="project" value="UniProtKB-SubCell"/>
</dbReference>
<keyword evidence="4 6" id="KW-1133">Transmembrane helix</keyword>
<evidence type="ECO:0000256" key="3">
    <source>
        <dbReference type="ARBA" id="ARBA00022692"/>
    </source>
</evidence>
<feature type="transmembrane region" description="Helical" evidence="6">
    <location>
        <begin position="173"/>
        <end position="195"/>
    </location>
</feature>
<reference evidence="7" key="1">
    <citation type="journal article" date="2014" name="Front. Microbiol.">
        <title>High frequency of phylogenetically diverse reductive dehalogenase-homologous genes in deep subseafloor sedimentary metagenomes.</title>
        <authorList>
            <person name="Kawai M."/>
            <person name="Futagami T."/>
            <person name="Toyoda A."/>
            <person name="Takaki Y."/>
            <person name="Nishi S."/>
            <person name="Hori S."/>
            <person name="Arai W."/>
            <person name="Tsubouchi T."/>
            <person name="Morono Y."/>
            <person name="Uchiyama I."/>
            <person name="Ito T."/>
            <person name="Fujiyama A."/>
            <person name="Inagaki F."/>
            <person name="Takami H."/>
        </authorList>
    </citation>
    <scope>NUCLEOTIDE SEQUENCE</scope>
    <source>
        <strain evidence="7">Expedition CK06-06</strain>
    </source>
</reference>
<evidence type="ECO:0000256" key="4">
    <source>
        <dbReference type="ARBA" id="ARBA00022989"/>
    </source>
</evidence>
<keyword evidence="2" id="KW-1003">Cell membrane</keyword>
<feature type="transmembrane region" description="Helical" evidence="6">
    <location>
        <begin position="20"/>
        <end position="48"/>
    </location>
</feature>
<feature type="transmembrane region" description="Helical" evidence="6">
    <location>
        <begin position="60"/>
        <end position="80"/>
    </location>
</feature>
<evidence type="ECO:0000256" key="1">
    <source>
        <dbReference type="ARBA" id="ARBA00004651"/>
    </source>
</evidence>
<sequence length="262" mass="29832">QTLITLASGFILLRYIPSVIVLSYVLLGSTLLTILFVLILFSLFIMPVSFSLDFKIWKRFLKLSWPLGLTTLFAAVYIYIDSVMMGFWGQIIQVGWYNAAYRIVGVLMITSSLIGASFFSILSKLFNESKEEFYKIFKYYLKIMIFLSLFAVILGIPLSSHIINILYGEAFLPAVFALQILIIMAALYSIYNTFYLGLIAGNEQKKVFWISFIGAITNIVFNFILIPKYSLYGAASATLITYIVLLVLSYQSFKHYVKNKNN</sequence>
<proteinExistence type="predicted"/>
<comment type="subcellular location">
    <subcellularLocation>
        <location evidence="1">Cell membrane</location>
        <topology evidence="1">Multi-pass membrane protein</topology>
    </subcellularLocation>
</comment>
<dbReference type="InterPro" id="IPR050833">
    <property type="entry name" value="Poly_Biosynth_Transport"/>
</dbReference>
<name>X0UYC0_9ZZZZ</name>
<feature type="non-terminal residue" evidence="7">
    <location>
        <position position="1"/>
    </location>
</feature>
<keyword evidence="5 6" id="KW-0472">Membrane</keyword>
<accession>X0UYC0</accession>
<evidence type="ECO:0000256" key="5">
    <source>
        <dbReference type="ARBA" id="ARBA00023136"/>
    </source>
</evidence>
<protein>
    <submittedName>
        <fullName evidence="7">Uncharacterized protein</fullName>
    </submittedName>
</protein>
<dbReference type="InterPro" id="IPR002797">
    <property type="entry name" value="Polysacc_synth"/>
</dbReference>
<organism evidence="7">
    <name type="scientific">marine sediment metagenome</name>
    <dbReference type="NCBI Taxonomy" id="412755"/>
    <lineage>
        <taxon>unclassified sequences</taxon>
        <taxon>metagenomes</taxon>
        <taxon>ecological metagenomes</taxon>
    </lineage>
</organism>
<gene>
    <name evidence="7" type="ORF">S01H1_41046</name>
</gene>
<feature type="transmembrane region" description="Helical" evidence="6">
    <location>
        <begin position="231"/>
        <end position="250"/>
    </location>
</feature>
<evidence type="ECO:0000313" key="7">
    <source>
        <dbReference type="EMBL" id="GAG10839.1"/>
    </source>
</evidence>
<comment type="caution">
    <text evidence="7">The sequence shown here is derived from an EMBL/GenBank/DDBJ whole genome shotgun (WGS) entry which is preliminary data.</text>
</comment>
<evidence type="ECO:0000256" key="2">
    <source>
        <dbReference type="ARBA" id="ARBA00022475"/>
    </source>
</evidence>
<dbReference type="Pfam" id="PF01943">
    <property type="entry name" value="Polysacc_synt"/>
    <property type="match status" value="1"/>
</dbReference>
<dbReference type="EMBL" id="BARS01026014">
    <property type="protein sequence ID" value="GAG10839.1"/>
    <property type="molecule type" value="Genomic_DNA"/>
</dbReference>
<dbReference type="PANTHER" id="PTHR30250">
    <property type="entry name" value="PST FAMILY PREDICTED COLANIC ACID TRANSPORTER"/>
    <property type="match status" value="1"/>
</dbReference>
<feature type="transmembrane region" description="Helical" evidence="6">
    <location>
        <begin position="143"/>
        <end position="167"/>
    </location>
</feature>
<feature type="transmembrane region" description="Helical" evidence="6">
    <location>
        <begin position="207"/>
        <end position="225"/>
    </location>
</feature>
<dbReference type="AlphaFoldDB" id="X0UYC0"/>
<feature type="transmembrane region" description="Helical" evidence="6">
    <location>
        <begin position="100"/>
        <end position="122"/>
    </location>
</feature>
<evidence type="ECO:0000256" key="6">
    <source>
        <dbReference type="SAM" id="Phobius"/>
    </source>
</evidence>
<dbReference type="PANTHER" id="PTHR30250:SF11">
    <property type="entry name" value="O-ANTIGEN TRANSPORTER-RELATED"/>
    <property type="match status" value="1"/>
</dbReference>